<dbReference type="Proteomes" id="UP001202289">
    <property type="component" value="Unassembled WGS sequence"/>
</dbReference>
<dbReference type="EMBL" id="JAMBOP010000003">
    <property type="protein sequence ID" value="MCM3735009.1"/>
    <property type="molecule type" value="Genomic_DNA"/>
</dbReference>
<evidence type="ECO:0000313" key="2">
    <source>
        <dbReference type="Proteomes" id="UP001202289"/>
    </source>
</evidence>
<name>A0ACC6A425_9BACI</name>
<protein>
    <submittedName>
        <fullName evidence="1">Coproporphyrinogen III oxidase</fullName>
    </submittedName>
</protein>
<evidence type="ECO:0000313" key="1">
    <source>
        <dbReference type="EMBL" id="MCM3735009.1"/>
    </source>
</evidence>
<reference evidence="1" key="1">
    <citation type="submission" date="2022-05" db="EMBL/GenBank/DDBJ databases">
        <title>Comparative Genomics of Spacecraft Associated Microbes.</title>
        <authorList>
            <person name="Tran M.T."/>
            <person name="Wright A."/>
            <person name="Seuylemezian A."/>
            <person name="Eisen J."/>
            <person name="Coil D."/>
        </authorList>
    </citation>
    <scope>NUCLEOTIDE SEQUENCE</scope>
    <source>
        <strain evidence="1">FAIRING 10M-2.2</strain>
    </source>
</reference>
<organism evidence="1 2">
    <name type="scientific">Bacillus cytotoxicus</name>
    <dbReference type="NCBI Taxonomy" id="580165"/>
    <lineage>
        <taxon>Bacteria</taxon>
        <taxon>Bacillati</taxon>
        <taxon>Bacillota</taxon>
        <taxon>Bacilli</taxon>
        <taxon>Bacillales</taxon>
        <taxon>Bacillaceae</taxon>
        <taxon>Bacillus</taxon>
        <taxon>Bacillus cereus group</taxon>
    </lineage>
</organism>
<comment type="caution">
    <text evidence="1">The sequence shown here is derived from an EMBL/GenBank/DDBJ whole genome shotgun (WGS) entry which is preliminary data.</text>
</comment>
<accession>A0ACC6A425</accession>
<keyword evidence="2" id="KW-1185">Reference proteome</keyword>
<proteinExistence type="predicted"/>
<gene>
    <name evidence="1" type="ORF">M3215_04055</name>
</gene>
<sequence>MAMQHEFVFVSYEKGELSSEDFFWSDREFSYKDGTAVEEYVILSDEFIIYIMDFLQWLPTYNPSRKEDGFGLHYHGITKIEKEGANIAVNVFRSLIHLFSLAPETIELTGSFQWTYGTDDTNGEYEKLSFNRDILCAQLQSLVTLFYKVKSEEGYILHFGI</sequence>